<evidence type="ECO:0000256" key="2">
    <source>
        <dbReference type="ARBA" id="ARBA00022475"/>
    </source>
</evidence>
<name>A0ABW2C6X1_9PSEU</name>
<accession>A0ABW2C6X1</accession>
<protein>
    <submittedName>
        <fullName evidence="8">DUF3817 domain-containing protein</fullName>
    </submittedName>
</protein>
<reference evidence="9" key="1">
    <citation type="journal article" date="2019" name="Int. J. Syst. Evol. Microbiol.">
        <title>The Global Catalogue of Microorganisms (GCM) 10K type strain sequencing project: providing services to taxonomists for standard genome sequencing and annotation.</title>
        <authorList>
            <consortium name="The Broad Institute Genomics Platform"/>
            <consortium name="The Broad Institute Genome Sequencing Center for Infectious Disease"/>
            <person name="Wu L."/>
            <person name="Ma J."/>
        </authorList>
    </citation>
    <scope>NUCLEOTIDE SEQUENCE [LARGE SCALE GENOMIC DNA]</scope>
    <source>
        <strain evidence="9">KCTC 32255</strain>
    </source>
</reference>
<keyword evidence="3 6" id="KW-0812">Transmembrane</keyword>
<gene>
    <name evidence="8" type="ORF">ACFQGD_23235</name>
</gene>
<feature type="domain" description="DUF3817" evidence="7">
    <location>
        <begin position="7"/>
        <end position="93"/>
    </location>
</feature>
<dbReference type="EMBL" id="JBHSXX010000001">
    <property type="protein sequence ID" value="MFC6870060.1"/>
    <property type="molecule type" value="Genomic_DNA"/>
</dbReference>
<keyword evidence="2" id="KW-1003">Cell membrane</keyword>
<evidence type="ECO:0000313" key="8">
    <source>
        <dbReference type="EMBL" id="MFC6870060.1"/>
    </source>
</evidence>
<proteinExistence type="predicted"/>
<keyword evidence="9" id="KW-1185">Reference proteome</keyword>
<keyword evidence="5 6" id="KW-0472">Membrane</keyword>
<dbReference type="PANTHER" id="PTHR40077:SF1">
    <property type="entry name" value="MEMBRANE PROTEIN"/>
    <property type="match status" value="1"/>
</dbReference>
<dbReference type="Pfam" id="PF12823">
    <property type="entry name" value="DUF3817"/>
    <property type="match status" value="1"/>
</dbReference>
<evidence type="ECO:0000256" key="6">
    <source>
        <dbReference type="SAM" id="Phobius"/>
    </source>
</evidence>
<dbReference type="RefSeq" id="WP_345394408.1">
    <property type="nucleotide sequence ID" value="NZ_BAABLA010000021.1"/>
</dbReference>
<evidence type="ECO:0000256" key="5">
    <source>
        <dbReference type="ARBA" id="ARBA00023136"/>
    </source>
</evidence>
<dbReference type="PANTHER" id="PTHR40077">
    <property type="entry name" value="MEMBRANE PROTEIN-RELATED"/>
    <property type="match status" value="1"/>
</dbReference>
<evidence type="ECO:0000256" key="1">
    <source>
        <dbReference type="ARBA" id="ARBA00004651"/>
    </source>
</evidence>
<keyword evidence="4 6" id="KW-1133">Transmembrane helix</keyword>
<evidence type="ECO:0000313" key="9">
    <source>
        <dbReference type="Proteomes" id="UP001596337"/>
    </source>
</evidence>
<dbReference type="InterPro" id="IPR023845">
    <property type="entry name" value="DUF3817_TM"/>
</dbReference>
<comment type="caution">
    <text evidence="8">The sequence shown here is derived from an EMBL/GenBank/DDBJ whole genome shotgun (WGS) entry which is preliminary data.</text>
</comment>
<dbReference type="NCBIfam" id="TIGR03954">
    <property type="entry name" value="integ_memb_HG"/>
    <property type="match status" value="1"/>
</dbReference>
<evidence type="ECO:0000256" key="4">
    <source>
        <dbReference type="ARBA" id="ARBA00022989"/>
    </source>
</evidence>
<evidence type="ECO:0000259" key="7">
    <source>
        <dbReference type="Pfam" id="PF12823"/>
    </source>
</evidence>
<comment type="subcellular location">
    <subcellularLocation>
        <location evidence="1">Cell membrane</location>
        <topology evidence="1">Multi-pass membrane protein</topology>
    </subcellularLocation>
</comment>
<sequence length="122" mass="13181">MVGKAATVFRIIAVAEALSWAALLAGMFVKYVIEFGEGGVPVIGMVHGILFVAYVVTTLALHRIFGWDGKTLLLALVASVPPLCTWWFELWALRSGKFDGPEIDRHAGVALYLPRGREGAPA</sequence>
<organism evidence="8 9">
    <name type="scientific">Haloechinothrix salitolerans</name>
    <dbReference type="NCBI Taxonomy" id="926830"/>
    <lineage>
        <taxon>Bacteria</taxon>
        <taxon>Bacillati</taxon>
        <taxon>Actinomycetota</taxon>
        <taxon>Actinomycetes</taxon>
        <taxon>Pseudonocardiales</taxon>
        <taxon>Pseudonocardiaceae</taxon>
        <taxon>Haloechinothrix</taxon>
    </lineage>
</organism>
<evidence type="ECO:0000256" key="3">
    <source>
        <dbReference type="ARBA" id="ARBA00022692"/>
    </source>
</evidence>
<feature type="transmembrane region" description="Helical" evidence="6">
    <location>
        <begin position="12"/>
        <end position="33"/>
    </location>
</feature>
<dbReference type="Proteomes" id="UP001596337">
    <property type="component" value="Unassembled WGS sequence"/>
</dbReference>
<feature type="transmembrane region" description="Helical" evidence="6">
    <location>
        <begin position="72"/>
        <end position="88"/>
    </location>
</feature>
<feature type="transmembrane region" description="Helical" evidence="6">
    <location>
        <begin position="39"/>
        <end position="60"/>
    </location>
</feature>